<feature type="chain" id="PRO_5034408259" evidence="1">
    <location>
        <begin position="20"/>
        <end position="194"/>
    </location>
</feature>
<name>A0A8C6KZK6_NOTFU</name>
<evidence type="ECO:0000313" key="3">
    <source>
        <dbReference type="Proteomes" id="UP000694548"/>
    </source>
</evidence>
<keyword evidence="1" id="KW-0732">Signal</keyword>
<dbReference type="Ensembl" id="ENSNFUT00015011990.1">
    <property type="protein sequence ID" value="ENSNFUP00015011415.1"/>
    <property type="gene ID" value="ENSNFUG00015005618.1"/>
</dbReference>
<organism evidence="2 3">
    <name type="scientific">Nothobranchius furzeri</name>
    <name type="common">Turquoise killifish</name>
    <dbReference type="NCBI Taxonomy" id="105023"/>
    <lineage>
        <taxon>Eukaryota</taxon>
        <taxon>Metazoa</taxon>
        <taxon>Chordata</taxon>
        <taxon>Craniata</taxon>
        <taxon>Vertebrata</taxon>
        <taxon>Euteleostomi</taxon>
        <taxon>Actinopterygii</taxon>
        <taxon>Neopterygii</taxon>
        <taxon>Teleostei</taxon>
        <taxon>Neoteleostei</taxon>
        <taxon>Acanthomorphata</taxon>
        <taxon>Ovalentaria</taxon>
        <taxon>Atherinomorphae</taxon>
        <taxon>Cyprinodontiformes</taxon>
        <taxon>Nothobranchiidae</taxon>
        <taxon>Nothobranchius</taxon>
    </lineage>
</organism>
<protein>
    <submittedName>
        <fullName evidence="2">Uncharacterized protein</fullName>
    </submittedName>
</protein>
<accession>A0A8C6KZK6</accession>
<proteinExistence type="predicted"/>
<keyword evidence="3" id="KW-1185">Reference proteome</keyword>
<dbReference type="AlphaFoldDB" id="A0A8C6KZK6"/>
<evidence type="ECO:0000256" key="1">
    <source>
        <dbReference type="SAM" id="SignalP"/>
    </source>
</evidence>
<reference evidence="2" key="3">
    <citation type="submission" date="2025-09" db="UniProtKB">
        <authorList>
            <consortium name="Ensembl"/>
        </authorList>
    </citation>
    <scope>IDENTIFICATION</scope>
</reference>
<evidence type="ECO:0000313" key="2">
    <source>
        <dbReference type="Ensembl" id="ENSNFUP00015011415.1"/>
    </source>
</evidence>
<dbReference type="GeneTree" id="ENSGT00950000182912"/>
<dbReference type="Proteomes" id="UP000694548">
    <property type="component" value="Chromosome sgr02"/>
</dbReference>
<reference evidence="2" key="2">
    <citation type="submission" date="2025-08" db="UniProtKB">
        <authorList>
            <consortium name="Ensembl"/>
        </authorList>
    </citation>
    <scope>IDENTIFICATION</scope>
</reference>
<dbReference type="PANTHER" id="PTHR31025">
    <property type="entry name" value="SI:CH211-196P9.1-RELATED"/>
    <property type="match status" value="1"/>
</dbReference>
<feature type="signal peptide" evidence="1">
    <location>
        <begin position="1"/>
        <end position="19"/>
    </location>
</feature>
<reference evidence="2" key="1">
    <citation type="submission" date="2014-08" db="EMBL/GenBank/DDBJ databases">
        <authorList>
            <person name="Senf B."/>
            <person name="Petzold A."/>
            <person name="Downie B.R."/>
            <person name="Koch P."/>
            <person name="Platzer M."/>
        </authorList>
    </citation>
    <scope>NUCLEOTIDE SEQUENCE [LARGE SCALE GENOMIC DNA]</scope>
    <source>
        <strain evidence="2">GRZ</strain>
    </source>
</reference>
<sequence>MCILYFYFWSVSVLVILQSLRVTTVQLEAMFLAPLDKHSAKLLQVIRNKGGRVKEQTTRTLKVLDETVDITMKREAVFKSQINLGEPVENLVKECQDVQENIQHQLETMAIFVIRREDPFHPLKDKTIVIDGAQVLTDVPSVATAVAMFFGLIYALTLKYPKHLQYTLECIQKVLMELGGKKMSSKVHKLSTLV</sequence>
<dbReference type="PANTHER" id="PTHR31025:SF27">
    <property type="entry name" value="SI:CH211-193K19.2-RELATED"/>
    <property type="match status" value="1"/>
</dbReference>